<dbReference type="SUPFAM" id="SSF52266">
    <property type="entry name" value="SGNH hydrolase"/>
    <property type="match status" value="1"/>
</dbReference>
<feature type="chain" id="PRO_5009283550" description="Sialate O-acetylesterase domain-containing protein" evidence="2">
    <location>
        <begin position="27"/>
        <end position="391"/>
    </location>
</feature>
<keyword evidence="5" id="KW-1185">Reference proteome</keyword>
<proteinExistence type="predicted"/>
<organism evidence="4 5">
    <name type="scientific">Bryocella elongata</name>
    <dbReference type="NCBI Taxonomy" id="863522"/>
    <lineage>
        <taxon>Bacteria</taxon>
        <taxon>Pseudomonadati</taxon>
        <taxon>Acidobacteriota</taxon>
        <taxon>Terriglobia</taxon>
        <taxon>Terriglobales</taxon>
        <taxon>Acidobacteriaceae</taxon>
        <taxon>Bryocella</taxon>
    </lineage>
</organism>
<dbReference type="InterPro" id="IPR005181">
    <property type="entry name" value="SASA"/>
</dbReference>
<evidence type="ECO:0000259" key="3">
    <source>
        <dbReference type="Pfam" id="PF03629"/>
    </source>
</evidence>
<dbReference type="PANTHER" id="PTHR31988:SF19">
    <property type="entry name" value="9-O-ACETYL-N-ACETYLNEURAMINIC ACID DEACETYLASE-RELATED"/>
    <property type="match status" value="1"/>
</dbReference>
<evidence type="ECO:0000313" key="5">
    <source>
        <dbReference type="Proteomes" id="UP000236728"/>
    </source>
</evidence>
<reference evidence="4 5" key="1">
    <citation type="submission" date="2016-10" db="EMBL/GenBank/DDBJ databases">
        <authorList>
            <person name="de Groot N.N."/>
        </authorList>
    </citation>
    <scope>NUCLEOTIDE SEQUENCE [LARGE SCALE GENOMIC DNA]</scope>
    <source>
        <strain evidence="4 5">DSM 22489</strain>
    </source>
</reference>
<keyword evidence="2" id="KW-0732">Signal</keyword>
<evidence type="ECO:0000256" key="1">
    <source>
        <dbReference type="ARBA" id="ARBA00022801"/>
    </source>
</evidence>
<gene>
    <name evidence="4" type="ORF">SAMN05421819_0046</name>
</gene>
<feature type="domain" description="Sialate O-acetylesterase" evidence="3">
    <location>
        <begin position="136"/>
        <end position="382"/>
    </location>
</feature>
<evidence type="ECO:0000256" key="2">
    <source>
        <dbReference type="SAM" id="SignalP"/>
    </source>
</evidence>
<sequence length="391" mass="42268">MKTYRRHGSILARVLGLILCLGGVLSAQTPPPAAALSITSPLDYQVFQRSTRLVGTISIQGHAPSGASRVEVLITGRSVTGPLPSRWQRVAYDRGSGQFHGGLKTPAGGFYTVQIRIQSHSQTIETATVAHVGVGEVFVIAGQSNSTNYGEVRQVSETGMVTTFSGNAWRLANDPQPGVQDNSTKGSFIPSFGDSLYRRYGVPIGVASVGHGSTSVRQWLPAGDRVEVMPTMTKYITVKPDGTLVSDGTLFNGMMERIQQLGVGGFRAVLWHQGESDSHQPPAHDITAETYRRMMERVIVAARNQAGWKLPWFVAEATYHTPEDQSCPPIRAAQASLWQSGIALEGPDTDTLTSAYRQNEGKGTHFNDAGLKAHGVLWAKAVEAYLDLILR</sequence>
<protein>
    <recommendedName>
        <fullName evidence="3">Sialate O-acetylesterase domain-containing protein</fullName>
    </recommendedName>
</protein>
<dbReference type="Gene3D" id="3.40.50.1110">
    <property type="entry name" value="SGNH hydrolase"/>
    <property type="match status" value="1"/>
</dbReference>
<dbReference type="AlphaFoldDB" id="A0A1H5S219"/>
<evidence type="ECO:0000313" key="4">
    <source>
        <dbReference type="EMBL" id="SEF44635.1"/>
    </source>
</evidence>
<dbReference type="InterPro" id="IPR052940">
    <property type="entry name" value="Carb_Esterase_6"/>
</dbReference>
<accession>A0A1H5S219</accession>
<name>A0A1H5S219_9BACT</name>
<dbReference type="EMBL" id="FNVA01000001">
    <property type="protein sequence ID" value="SEF44635.1"/>
    <property type="molecule type" value="Genomic_DNA"/>
</dbReference>
<keyword evidence="1" id="KW-0378">Hydrolase</keyword>
<dbReference type="Pfam" id="PF03629">
    <property type="entry name" value="SASA"/>
    <property type="match status" value="1"/>
</dbReference>
<dbReference type="InterPro" id="IPR036514">
    <property type="entry name" value="SGNH_hydro_sf"/>
</dbReference>
<dbReference type="PANTHER" id="PTHR31988">
    <property type="entry name" value="ESTERASE, PUTATIVE (DUF303)-RELATED"/>
    <property type="match status" value="1"/>
</dbReference>
<dbReference type="OrthoDB" id="9795554at2"/>
<dbReference type="GO" id="GO:0016788">
    <property type="term" value="F:hydrolase activity, acting on ester bonds"/>
    <property type="evidence" value="ECO:0007669"/>
    <property type="project" value="UniProtKB-ARBA"/>
</dbReference>
<feature type="signal peptide" evidence="2">
    <location>
        <begin position="1"/>
        <end position="26"/>
    </location>
</feature>
<dbReference type="Proteomes" id="UP000236728">
    <property type="component" value="Unassembled WGS sequence"/>
</dbReference>
<dbReference type="RefSeq" id="WP_160114927.1">
    <property type="nucleotide sequence ID" value="NZ_FNVA01000001.1"/>
</dbReference>